<keyword evidence="1" id="KW-0560">Oxidoreductase</keyword>
<dbReference type="Pfam" id="PF00248">
    <property type="entry name" value="Aldo_ket_red"/>
    <property type="match status" value="1"/>
</dbReference>
<dbReference type="GO" id="GO:0016491">
    <property type="term" value="F:oxidoreductase activity"/>
    <property type="evidence" value="ECO:0007669"/>
    <property type="project" value="UniProtKB-KW"/>
</dbReference>
<dbReference type="Gene3D" id="3.20.20.100">
    <property type="entry name" value="NADP-dependent oxidoreductase domain"/>
    <property type="match status" value="1"/>
</dbReference>
<dbReference type="InterPro" id="IPR023210">
    <property type="entry name" value="NADP_OxRdtase_dom"/>
</dbReference>
<keyword evidence="4" id="KW-1185">Reference proteome</keyword>
<evidence type="ECO:0000256" key="1">
    <source>
        <dbReference type="ARBA" id="ARBA00023002"/>
    </source>
</evidence>
<accession>G8QQ96</accession>
<dbReference type="PANTHER" id="PTHR43625:SF5">
    <property type="entry name" value="PYRIDOXAL REDUCTASE, CHLOROPLASTIC"/>
    <property type="match status" value="1"/>
</dbReference>
<proteinExistence type="predicted"/>
<dbReference type="EMBL" id="CP003155">
    <property type="protein sequence ID" value="AEV29741.1"/>
    <property type="molecule type" value="Genomic_DNA"/>
</dbReference>
<organism evidence="3 4">
    <name type="scientific">Sphaerochaeta pleomorpha (strain ATCC BAA-1885 / DSM 22778 / Grapes)</name>
    <dbReference type="NCBI Taxonomy" id="158190"/>
    <lineage>
        <taxon>Bacteria</taxon>
        <taxon>Pseudomonadati</taxon>
        <taxon>Spirochaetota</taxon>
        <taxon>Spirochaetia</taxon>
        <taxon>Spirochaetales</taxon>
        <taxon>Sphaerochaetaceae</taxon>
        <taxon>Sphaerochaeta</taxon>
    </lineage>
</organism>
<feature type="domain" description="NADP-dependent oxidoreductase" evidence="2">
    <location>
        <begin position="1"/>
        <end position="254"/>
    </location>
</feature>
<name>G8QQ96_SPHPG</name>
<dbReference type="InterPro" id="IPR050791">
    <property type="entry name" value="Aldo-Keto_reductase"/>
</dbReference>
<dbReference type="PRINTS" id="PR00069">
    <property type="entry name" value="ALDKETRDTASE"/>
</dbReference>
<dbReference type="InterPro" id="IPR036812">
    <property type="entry name" value="NAD(P)_OxRdtase_dom_sf"/>
</dbReference>
<evidence type="ECO:0000259" key="2">
    <source>
        <dbReference type="Pfam" id="PF00248"/>
    </source>
</evidence>
<dbReference type="SUPFAM" id="SSF51430">
    <property type="entry name" value="NAD(P)-linked oxidoreductase"/>
    <property type="match status" value="1"/>
</dbReference>
<dbReference type="PANTHER" id="PTHR43625">
    <property type="entry name" value="AFLATOXIN B1 ALDEHYDE REDUCTASE"/>
    <property type="match status" value="1"/>
</dbReference>
<dbReference type="STRING" id="158190.SpiGrapes_1954"/>
<gene>
    <name evidence="3" type="ordered locus">SpiGrapes_1954</name>
</gene>
<reference evidence="3 4" key="1">
    <citation type="submission" date="2011-11" db="EMBL/GenBank/DDBJ databases">
        <title>Complete sequence of Spirochaeta sp. grapes.</title>
        <authorList>
            <consortium name="US DOE Joint Genome Institute"/>
            <person name="Lucas S."/>
            <person name="Han J."/>
            <person name="Lapidus A."/>
            <person name="Cheng J.-F."/>
            <person name="Goodwin L."/>
            <person name="Pitluck S."/>
            <person name="Peters L."/>
            <person name="Ovchinnikova G."/>
            <person name="Munk A.C."/>
            <person name="Detter J.C."/>
            <person name="Han C."/>
            <person name="Tapia R."/>
            <person name="Land M."/>
            <person name="Hauser L."/>
            <person name="Kyrpides N."/>
            <person name="Ivanova N."/>
            <person name="Pagani I."/>
            <person name="Ritalahtilisa K."/>
            <person name="Loeffler F."/>
            <person name="Woyke T."/>
        </authorList>
    </citation>
    <scope>NUCLEOTIDE SEQUENCE [LARGE SCALE GENOMIC DNA]</scope>
    <source>
        <strain evidence="4">ATCC BAA-1885 / DSM 22778 / Grapes</strain>
    </source>
</reference>
<protein>
    <submittedName>
        <fullName evidence="3">Putative oxidoreductase, aryl-alcohol dehydrogenase like protein</fullName>
    </submittedName>
</protein>
<evidence type="ECO:0000313" key="3">
    <source>
        <dbReference type="EMBL" id="AEV29741.1"/>
    </source>
</evidence>
<dbReference type="eggNOG" id="COG0667">
    <property type="taxonomic scope" value="Bacteria"/>
</dbReference>
<dbReference type="KEGG" id="sgp:SpiGrapes_1954"/>
<evidence type="ECO:0000313" key="4">
    <source>
        <dbReference type="Proteomes" id="UP000005632"/>
    </source>
</evidence>
<dbReference type="Proteomes" id="UP000005632">
    <property type="component" value="Chromosome"/>
</dbReference>
<dbReference type="AlphaFoldDB" id="G8QQ96"/>
<sequence>MLHYALKTGIRHFDTAQGYGNGESEQFTGQQLKRFSKSIPRSELTIATKIMAKGPLQVRKDVETSLRRLCTDYIDILYLHWPSSTVPLAPIMDALAEITETDMVMTIGLSNFPLPLLQSFRTYPIGYYQMPCNLLWTRGLEQTLLYCKENKIKTVGYSPLGLGLLNGNHEASPLDGRKDFYCYAPESYPLYKALYGKLWDLSCKKRCSIAQIALVWALGQGFDSVLLGARNKTQLQQNLASRDLRLSGVEMHELSVLAGKLASSAPISQDNIFNHRW</sequence>
<dbReference type="HOGENOM" id="CLU_023205_2_3_12"/>
<dbReference type="GO" id="GO:0005737">
    <property type="term" value="C:cytoplasm"/>
    <property type="evidence" value="ECO:0007669"/>
    <property type="project" value="TreeGrafter"/>
</dbReference>
<dbReference type="InterPro" id="IPR020471">
    <property type="entry name" value="AKR"/>
</dbReference>